<name>A0ACA9NDK2_9GLOM</name>
<gene>
    <name evidence="1" type="ORF">SCALOS_LOCUS8600</name>
</gene>
<accession>A0ACA9NDK2</accession>
<comment type="caution">
    <text evidence="1">The sequence shown here is derived from an EMBL/GenBank/DDBJ whole genome shotgun (WGS) entry which is preliminary data.</text>
</comment>
<dbReference type="EMBL" id="CAJVPM010023248">
    <property type="protein sequence ID" value="CAG8648889.1"/>
    <property type="molecule type" value="Genomic_DNA"/>
</dbReference>
<evidence type="ECO:0000313" key="2">
    <source>
        <dbReference type="Proteomes" id="UP000789860"/>
    </source>
</evidence>
<organism evidence="1 2">
    <name type="scientific">Scutellospora calospora</name>
    <dbReference type="NCBI Taxonomy" id="85575"/>
    <lineage>
        <taxon>Eukaryota</taxon>
        <taxon>Fungi</taxon>
        <taxon>Fungi incertae sedis</taxon>
        <taxon>Mucoromycota</taxon>
        <taxon>Glomeromycotina</taxon>
        <taxon>Glomeromycetes</taxon>
        <taxon>Diversisporales</taxon>
        <taxon>Gigasporaceae</taxon>
        <taxon>Scutellospora</taxon>
    </lineage>
</organism>
<evidence type="ECO:0000313" key="1">
    <source>
        <dbReference type="EMBL" id="CAG8648889.1"/>
    </source>
</evidence>
<protein>
    <submittedName>
        <fullName evidence="1">1401_t:CDS:1</fullName>
    </submittedName>
</protein>
<sequence>CESYSLNEFINRDEPLQLIKDFDLLQEKNNSITVASSTNAKKISLHISTTGIMLKNIAQVAIFTELV</sequence>
<keyword evidence="2" id="KW-1185">Reference proteome</keyword>
<dbReference type="Proteomes" id="UP000789860">
    <property type="component" value="Unassembled WGS sequence"/>
</dbReference>
<proteinExistence type="predicted"/>
<reference evidence="1" key="1">
    <citation type="submission" date="2021-06" db="EMBL/GenBank/DDBJ databases">
        <authorList>
            <person name="Kallberg Y."/>
            <person name="Tangrot J."/>
            <person name="Rosling A."/>
        </authorList>
    </citation>
    <scope>NUCLEOTIDE SEQUENCE</scope>
    <source>
        <strain evidence="1">AU212A</strain>
    </source>
</reference>
<feature type="non-terminal residue" evidence="1">
    <location>
        <position position="67"/>
    </location>
</feature>
<feature type="non-terminal residue" evidence="1">
    <location>
        <position position="1"/>
    </location>
</feature>